<organism evidence="9 10">
    <name type="scientific">Lymnaea stagnalis</name>
    <name type="common">Great pond snail</name>
    <name type="synonym">Helix stagnalis</name>
    <dbReference type="NCBI Taxonomy" id="6523"/>
    <lineage>
        <taxon>Eukaryota</taxon>
        <taxon>Metazoa</taxon>
        <taxon>Spiralia</taxon>
        <taxon>Lophotrochozoa</taxon>
        <taxon>Mollusca</taxon>
        <taxon>Gastropoda</taxon>
        <taxon>Heterobranchia</taxon>
        <taxon>Euthyneura</taxon>
        <taxon>Panpulmonata</taxon>
        <taxon>Hygrophila</taxon>
        <taxon>Lymnaeoidea</taxon>
        <taxon>Lymnaeidae</taxon>
        <taxon>Lymnaea</taxon>
    </lineage>
</organism>
<sequence>SETGSWQVVNNATPEIVVSEEKAVAGSTDYQGRPNAKGKKSIEPNNAKASVTTSSRHQSTGSNTPDHPGTSHGSHDSQPKESVPKHSISNQPIDANVVVKVTNASDDEGSDHDRVSRNSVYSNSSVGSSPRELQQPSVNFKYVKAEDAIPGTAFIDTIGFSDTALEEINQSMQPFKDIHSQSLRDRSALTTSEIILNVPHNSVSVGFETLLDKEIICCAEAPDIPPSAKTNYADSPSPKGNVRSHSSSPKRNRSASASPRGKRRDTSEDRKSSSASTGVKASHLWKRRSKNKSLELIIPSKNGVTKSSEGGGHVINENGIQRSEEVRSEKFRVKDSKSMGRPKRDKNKLGAADNAKPRASSDSSGTGELMLSERLSLPVGATARSKETPVMAETPSRAFSFSSTVGAMSALRKMMHRKEQNNNDGNDNVSVPSKEEQGNAARRRWRMILNVTKFESMVRTPQVPERVDESLFYNQNIKHPSTRSRLVKSFKEGVDKLKRQGRRDSGDEETLKADRNHYLQVPNAMHHTESEENILERGLLGSTKLWIGKDYVNFIYKDFVSLDQPFEDFIDRTKFTRMPWHDIGCVLYGKSARDLARHFIGRWNFTKLEKFKRNANFPLLIPKTTAKYSIPTSIKDITFEVKAQVLRSSCGWSAGIGQPESSIHEAYEHCIENAREFIYIENQFFITQVGNNSVVNNCIGTALYKRILRAHRSSSNFKVYVVMPLLPAFEGEFGTSTGVALQAVTHWNYSSICRGGNSLMERLAKEIPDPNKYIVFCGLRSWDKLDDKLMTELIYVHSKLMIVDDDTVIIGSANINDRSLLGTRDSEIAVMFEDIHKVDVTVKGKRYKAGKFASSLRWTIFREHLGIHNEPDFVDLTDISSDSFYKEVWIKRAAVNTKCFDEVLILFSFVFVFHFYAL</sequence>
<evidence type="ECO:0000313" key="9">
    <source>
        <dbReference type="EMBL" id="CAL1548018.1"/>
    </source>
</evidence>
<dbReference type="SUPFAM" id="SSF56024">
    <property type="entry name" value="Phospholipase D/nuclease"/>
    <property type="match status" value="2"/>
</dbReference>
<keyword evidence="4" id="KW-0378">Hydrolase</keyword>
<keyword evidence="6" id="KW-0443">Lipid metabolism</keyword>
<dbReference type="PANTHER" id="PTHR18896">
    <property type="entry name" value="PHOSPHOLIPASE D"/>
    <property type="match status" value="1"/>
</dbReference>
<evidence type="ECO:0000259" key="8">
    <source>
        <dbReference type="PROSITE" id="PS50035"/>
    </source>
</evidence>
<keyword evidence="3" id="KW-0677">Repeat</keyword>
<feature type="compositionally biased region" description="Polar residues" evidence="7">
    <location>
        <begin position="1"/>
        <end position="13"/>
    </location>
</feature>
<reference evidence="9 10" key="1">
    <citation type="submission" date="2024-04" db="EMBL/GenBank/DDBJ databases">
        <authorList>
            <consortium name="Genoscope - CEA"/>
            <person name="William W."/>
        </authorList>
    </citation>
    <scope>NUCLEOTIDE SEQUENCE [LARGE SCALE GENOMIC DNA]</scope>
</reference>
<accession>A0AAV2IPH3</accession>
<dbReference type="SMART" id="SM00155">
    <property type="entry name" value="PLDc"/>
    <property type="match status" value="1"/>
</dbReference>
<evidence type="ECO:0000256" key="7">
    <source>
        <dbReference type="SAM" id="MobiDB-lite"/>
    </source>
</evidence>
<feature type="compositionally biased region" description="Basic and acidic residues" evidence="7">
    <location>
        <begin position="73"/>
        <end position="84"/>
    </location>
</feature>
<protein>
    <recommendedName>
        <fullName evidence="2">phospholipase D</fullName>
        <ecNumber evidence="2">3.1.4.4</ecNumber>
    </recommendedName>
</protein>
<feature type="compositionally biased region" description="Polar residues" evidence="7">
    <location>
        <begin position="43"/>
        <end position="65"/>
    </location>
</feature>
<dbReference type="Gene3D" id="3.30.870.10">
    <property type="entry name" value="Endonuclease Chain A"/>
    <property type="match status" value="1"/>
</dbReference>
<dbReference type="Pfam" id="PF00614">
    <property type="entry name" value="PLDc"/>
    <property type="match status" value="1"/>
</dbReference>
<dbReference type="AlphaFoldDB" id="A0AAV2IPH3"/>
<dbReference type="EMBL" id="CAXITT010001145">
    <property type="protein sequence ID" value="CAL1548018.1"/>
    <property type="molecule type" value="Genomic_DNA"/>
</dbReference>
<name>A0AAV2IPH3_LYMST</name>
<dbReference type="PANTHER" id="PTHR18896:SF76">
    <property type="entry name" value="PHOSPHOLIPASE"/>
    <property type="match status" value="1"/>
</dbReference>
<proteinExistence type="predicted"/>
<feature type="non-terminal residue" evidence="9">
    <location>
        <position position="918"/>
    </location>
</feature>
<comment type="catalytic activity">
    <reaction evidence="1">
        <text>a 1,2-diacyl-sn-glycero-3-phosphocholine + H2O = a 1,2-diacyl-sn-glycero-3-phosphate + choline + H(+)</text>
        <dbReference type="Rhea" id="RHEA:14445"/>
        <dbReference type="ChEBI" id="CHEBI:15354"/>
        <dbReference type="ChEBI" id="CHEBI:15377"/>
        <dbReference type="ChEBI" id="CHEBI:15378"/>
        <dbReference type="ChEBI" id="CHEBI:57643"/>
        <dbReference type="ChEBI" id="CHEBI:58608"/>
        <dbReference type="EC" id="3.1.4.4"/>
    </reaction>
</comment>
<evidence type="ECO:0000256" key="3">
    <source>
        <dbReference type="ARBA" id="ARBA00022737"/>
    </source>
</evidence>
<evidence type="ECO:0000256" key="4">
    <source>
        <dbReference type="ARBA" id="ARBA00022801"/>
    </source>
</evidence>
<feature type="compositionally biased region" description="Polar residues" evidence="7">
    <location>
        <begin position="422"/>
        <end position="431"/>
    </location>
</feature>
<evidence type="ECO:0000256" key="5">
    <source>
        <dbReference type="ARBA" id="ARBA00022963"/>
    </source>
</evidence>
<keyword evidence="10" id="KW-1185">Reference proteome</keyword>
<dbReference type="Proteomes" id="UP001497497">
    <property type="component" value="Unassembled WGS sequence"/>
</dbReference>
<dbReference type="GO" id="GO:0060627">
    <property type="term" value="P:regulation of vesicle-mediated transport"/>
    <property type="evidence" value="ECO:0007669"/>
    <property type="project" value="TreeGrafter"/>
</dbReference>
<feature type="non-terminal residue" evidence="9">
    <location>
        <position position="1"/>
    </location>
</feature>
<evidence type="ECO:0000256" key="1">
    <source>
        <dbReference type="ARBA" id="ARBA00000798"/>
    </source>
</evidence>
<feature type="region of interest" description="Disordered" evidence="7">
    <location>
        <begin position="226"/>
        <end position="375"/>
    </location>
</feature>
<feature type="compositionally biased region" description="Low complexity" evidence="7">
    <location>
        <begin position="117"/>
        <end position="129"/>
    </location>
</feature>
<feature type="compositionally biased region" description="Basic and acidic residues" evidence="7">
    <location>
        <begin position="322"/>
        <end position="338"/>
    </location>
</feature>
<dbReference type="FunFam" id="3.30.870.10:FF:000011">
    <property type="entry name" value="Phospholipase"/>
    <property type="match status" value="1"/>
</dbReference>
<dbReference type="InterPro" id="IPR001736">
    <property type="entry name" value="PLipase_D/transphosphatidylase"/>
</dbReference>
<comment type="caution">
    <text evidence="9">The sequence shown here is derived from an EMBL/GenBank/DDBJ whole genome shotgun (WGS) entry which is preliminary data.</text>
</comment>
<evidence type="ECO:0000256" key="2">
    <source>
        <dbReference type="ARBA" id="ARBA00012027"/>
    </source>
</evidence>
<dbReference type="EC" id="3.1.4.4" evidence="2"/>
<dbReference type="GO" id="GO:0004630">
    <property type="term" value="F:phospholipase D activity"/>
    <property type="evidence" value="ECO:0007669"/>
    <property type="project" value="UniProtKB-EC"/>
</dbReference>
<dbReference type="PROSITE" id="PS50035">
    <property type="entry name" value="PLD"/>
    <property type="match status" value="1"/>
</dbReference>
<feature type="region of interest" description="Disordered" evidence="7">
    <location>
        <begin position="1"/>
        <end position="133"/>
    </location>
</feature>
<dbReference type="InterPro" id="IPR015679">
    <property type="entry name" value="PLipase_D_fam"/>
</dbReference>
<feature type="domain" description="PLD phosphodiesterase" evidence="8">
    <location>
        <begin position="792"/>
        <end position="819"/>
    </location>
</feature>
<dbReference type="GO" id="GO:0009395">
    <property type="term" value="P:phospholipid catabolic process"/>
    <property type="evidence" value="ECO:0007669"/>
    <property type="project" value="TreeGrafter"/>
</dbReference>
<gene>
    <name evidence="9" type="ORF">GSLYS_00021335001</name>
</gene>
<evidence type="ECO:0000313" key="10">
    <source>
        <dbReference type="Proteomes" id="UP001497497"/>
    </source>
</evidence>
<keyword evidence="5" id="KW-0442">Lipid degradation</keyword>
<dbReference type="CDD" id="cd09141">
    <property type="entry name" value="PLDc_vPLD1_2_yPLD_like_2"/>
    <property type="match status" value="1"/>
</dbReference>
<feature type="region of interest" description="Disordered" evidence="7">
    <location>
        <begin position="419"/>
        <end position="440"/>
    </location>
</feature>
<evidence type="ECO:0000256" key="6">
    <source>
        <dbReference type="ARBA" id="ARBA00023098"/>
    </source>
</evidence>